<reference evidence="1" key="2">
    <citation type="journal article" date="2021" name="PeerJ">
        <title>Extensive microbial diversity within the chicken gut microbiome revealed by metagenomics and culture.</title>
        <authorList>
            <person name="Gilroy R."/>
            <person name="Ravi A."/>
            <person name="Getino M."/>
            <person name="Pursley I."/>
            <person name="Horton D.L."/>
            <person name="Alikhan N.F."/>
            <person name="Baker D."/>
            <person name="Gharbi K."/>
            <person name="Hall N."/>
            <person name="Watson M."/>
            <person name="Adriaenssens E.M."/>
            <person name="Foster-Nyarko E."/>
            <person name="Jarju S."/>
            <person name="Secka A."/>
            <person name="Antonio M."/>
            <person name="Oren A."/>
            <person name="Chaudhuri R.R."/>
            <person name="La Ragione R."/>
            <person name="Hildebrand F."/>
            <person name="Pallen M.J."/>
        </authorList>
    </citation>
    <scope>NUCLEOTIDE SEQUENCE</scope>
    <source>
        <strain evidence="1">CHK147-3167</strain>
    </source>
</reference>
<comment type="caution">
    <text evidence="1">The sequence shown here is derived from an EMBL/GenBank/DDBJ whole genome shotgun (WGS) entry which is preliminary data.</text>
</comment>
<dbReference type="EMBL" id="DVFV01000069">
    <property type="protein sequence ID" value="HIQ90739.1"/>
    <property type="molecule type" value="Genomic_DNA"/>
</dbReference>
<accession>A0A9D1CYL8</accession>
<evidence type="ECO:0000313" key="2">
    <source>
        <dbReference type="Proteomes" id="UP000886786"/>
    </source>
</evidence>
<proteinExistence type="predicted"/>
<dbReference type="Proteomes" id="UP000886786">
    <property type="component" value="Unassembled WGS sequence"/>
</dbReference>
<evidence type="ECO:0000313" key="1">
    <source>
        <dbReference type="EMBL" id="HIQ90739.1"/>
    </source>
</evidence>
<sequence>MEKKYDVNIITRSAGEQKEMTVSEIVDYLQKHMIEEMKIKEIRQYDDYDLKTKIINDLMKKDTFDTAEVELAKLVLKD</sequence>
<name>A0A9D1CYL8_9FIRM</name>
<protein>
    <submittedName>
        <fullName evidence="1">Uncharacterized protein</fullName>
    </submittedName>
</protein>
<organism evidence="1 2">
    <name type="scientific">Candidatus Coprosoma intestinipullorum</name>
    <dbReference type="NCBI Taxonomy" id="2840752"/>
    <lineage>
        <taxon>Bacteria</taxon>
        <taxon>Bacillati</taxon>
        <taxon>Bacillota</taxon>
        <taxon>Bacillota incertae sedis</taxon>
        <taxon>Candidatus Coprosoma</taxon>
    </lineage>
</organism>
<reference evidence="1" key="1">
    <citation type="submission" date="2020-10" db="EMBL/GenBank/DDBJ databases">
        <authorList>
            <person name="Gilroy R."/>
        </authorList>
    </citation>
    <scope>NUCLEOTIDE SEQUENCE</scope>
    <source>
        <strain evidence="1">CHK147-3167</strain>
    </source>
</reference>
<dbReference type="AlphaFoldDB" id="A0A9D1CYL8"/>
<gene>
    <name evidence="1" type="ORF">IAB27_03825</name>
</gene>